<feature type="chain" id="PRO_5012215822" description="DUF4156 domain-containing protein" evidence="1">
    <location>
        <begin position="23"/>
        <end position="101"/>
    </location>
</feature>
<sequence>MKLNMTRLAVMIASLAMTGCVAVWGSSYNIDFADKDIVQVNYDSSVINYPHMLAQVASHCAAFGKGYVNDSTITNGWGITMAVYRCKGELEPNVLAKKIKL</sequence>
<protein>
    <recommendedName>
        <fullName evidence="4">DUF4156 domain-containing protein</fullName>
    </recommendedName>
</protein>
<dbReference type="PROSITE" id="PS51257">
    <property type="entry name" value="PROKAR_LIPOPROTEIN"/>
    <property type="match status" value="1"/>
</dbReference>
<dbReference type="EMBL" id="FYAH01000004">
    <property type="protein sequence ID" value="SMY17299.1"/>
    <property type="molecule type" value="Genomic_DNA"/>
</dbReference>
<accession>A0A1Y6KYQ1</accession>
<evidence type="ECO:0008006" key="4">
    <source>
        <dbReference type="Google" id="ProtNLM"/>
    </source>
</evidence>
<organism evidence="2 3">
    <name type="scientific">Photobacterium aquimaris</name>
    <dbReference type="NCBI Taxonomy" id="512643"/>
    <lineage>
        <taxon>Bacteria</taxon>
        <taxon>Pseudomonadati</taxon>
        <taxon>Pseudomonadota</taxon>
        <taxon>Gammaproteobacteria</taxon>
        <taxon>Vibrionales</taxon>
        <taxon>Vibrionaceae</taxon>
        <taxon>Photobacterium</taxon>
    </lineage>
</organism>
<feature type="signal peptide" evidence="1">
    <location>
        <begin position="1"/>
        <end position="22"/>
    </location>
</feature>
<keyword evidence="3" id="KW-1185">Reference proteome</keyword>
<dbReference type="AlphaFoldDB" id="A0A1Y6KYQ1"/>
<reference evidence="3" key="1">
    <citation type="submission" date="2017-06" db="EMBL/GenBank/DDBJ databases">
        <authorList>
            <person name="Rodrigo-Torres L."/>
            <person name="Arahal R. D."/>
            <person name="Lucena T."/>
        </authorList>
    </citation>
    <scope>NUCLEOTIDE SEQUENCE [LARGE SCALE GENOMIC DNA]</scope>
    <source>
        <strain evidence="3">type strain: CECT 9192</strain>
    </source>
</reference>
<evidence type="ECO:0000256" key="1">
    <source>
        <dbReference type="SAM" id="SignalP"/>
    </source>
</evidence>
<evidence type="ECO:0000313" key="3">
    <source>
        <dbReference type="Proteomes" id="UP000196485"/>
    </source>
</evidence>
<proteinExistence type="predicted"/>
<evidence type="ECO:0000313" key="2">
    <source>
        <dbReference type="EMBL" id="SMY17299.1"/>
    </source>
</evidence>
<dbReference type="Proteomes" id="UP000196485">
    <property type="component" value="Unassembled WGS sequence"/>
</dbReference>
<keyword evidence="1" id="KW-0732">Signal</keyword>
<name>A0A1Y6KYQ1_9GAMM</name>
<gene>
    <name evidence="2" type="ORF">PAQU9191_02593</name>
</gene>